<reference evidence="3" key="1">
    <citation type="submission" date="2018-09" db="EMBL/GenBank/DDBJ databases">
        <title>Chryseolinea sp. KIS68-18 isolated from soil.</title>
        <authorList>
            <person name="Weon H.-Y."/>
            <person name="Kwon S.-W."/>
            <person name="Lee S.A."/>
        </authorList>
    </citation>
    <scope>NUCLEOTIDE SEQUENCE [LARGE SCALE GENOMIC DNA]</scope>
    <source>
        <strain evidence="3">KIS68-18</strain>
    </source>
</reference>
<dbReference type="RefSeq" id="WP_119752708.1">
    <property type="nucleotide sequence ID" value="NZ_CP032382.1"/>
</dbReference>
<dbReference type="EMBL" id="CP032382">
    <property type="protein sequence ID" value="AYB29389.1"/>
    <property type="molecule type" value="Genomic_DNA"/>
</dbReference>
<evidence type="ECO:0000313" key="3">
    <source>
        <dbReference type="Proteomes" id="UP000266183"/>
    </source>
</evidence>
<protein>
    <submittedName>
        <fullName evidence="2">DUF4918 family protein</fullName>
    </submittedName>
</protein>
<dbReference type="InterPro" id="IPR032579">
    <property type="entry name" value="Phe_SMUG2-like"/>
</dbReference>
<proteinExistence type="predicted"/>
<evidence type="ECO:0000259" key="1">
    <source>
        <dbReference type="Pfam" id="PF03167"/>
    </source>
</evidence>
<accession>A0A385SDU8</accession>
<dbReference type="Pfam" id="PF03167">
    <property type="entry name" value="UDG"/>
    <property type="match status" value="1"/>
</dbReference>
<dbReference type="KEGG" id="chk:D4L85_01775"/>
<name>A0A385SDU8_9BACT</name>
<sequence>MTFADNILRFYATLKIKSALPEGVEILDPYRNKETMALCHLFYHKYYGDEKERTVIIGINPGRNGAGLTGIPFTDPIKLEIQCGIPNAFPKKAELSADFIYTMINAYGGPATFYKKFFFSAVSPLGFIKDGKNLNYYDIRELQESLRDYIIASLKKQLKFGINTRIAFCLGEGENFKYISRLNDELKIFNEIVPLAHPRFIMQYKRKLVNDYVEKYLQALSR</sequence>
<dbReference type="Gene3D" id="3.40.470.10">
    <property type="entry name" value="Uracil-DNA glycosylase-like domain"/>
    <property type="match status" value="1"/>
</dbReference>
<dbReference type="Proteomes" id="UP000266183">
    <property type="component" value="Chromosome"/>
</dbReference>
<dbReference type="InterPro" id="IPR036895">
    <property type="entry name" value="Uracil-DNA_glycosylase-like_sf"/>
</dbReference>
<dbReference type="CDD" id="cd19375">
    <property type="entry name" value="UDG-F3-like_SMUG2"/>
    <property type="match status" value="1"/>
</dbReference>
<gene>
    <name evidence="2" type="ORF">D4L85_01775</name>
</gene>
<evidence type="ECO:0000313" key="2">
    <source>
        <dbReference type="EMBL" id="AYB29389.1"/>
    </source>
</evidence>
<dbReference type="InterPro" id="IPR005122">
    <property type="entry name" value="Uracil-DNA_glycosylase-like"/>
</dbReference>
<dbReference type="OrthoDB" id="7107805at2"/>
<dbReference type="SUPFAM" id="SSF52141">
    <property type="entry name" value="Uracil-DNA glycosylase-like"/>
    <property type="match status" value="1"/>
</dbReference>
<dbReference type="AlphaFoldDB" id="A0A385SDU8"/>
<organism evidence="2 3">
    <name type="scientific">Chryseolinea soli</name>
    <dbReference type="NCBI Taxonomy" id="2321403"/>
    <lineage>
        <taxon>Bacteria</taxon>
        <taxon>Pseudomonadati</taxon>
        <taxon>Bacteroidota</taxon>
        <taxon>Cytophagia</taxon>
        <taxon>Cytophagales</taxon>
        <taxon>Fulvivirgaceae</taxon>
        <taxon>Chryseolinea</taxon>
    </lineage>
</organism>
<keyword evidence="3" id="KW-1185">Reference proteome</keyword>
<feature type="domain" description="Uracil-DNA glycosylase-like" evidence="1">
    <location>
        <begin position="47"/>
        <end position="220"/>
    </location>
</feature>